<feature type="compositionally biased region" description="Low complexity" evidence="1">
    <location>
        <begin position="74"/>
        <end position="106"/>
    </location>
</feature>
<protein>
    <submittedName>
        <fullName evidence="3">Uncharacterized protein</fullName>
    </submittedName>
</protein>
<evidence type="ECO:0000256" key="2">
    <source>
        <dbReference type="SAM" id="SignalP"/>
    </source>
</evidence>
<gene>
    <name evidence="3" type="ORF">JL106_11605</name>
</gene>
<feature type="compositionally biased region" description="Pro residues" evidence="1">
    <location>
        <begin position="128"/>
        <end position="139"/>
    </location>
</feature>
<dbReference type="AlphaFoldDB" id="A0A938YC67"/>
<proteinExistence type="predicted"/>
<comment type="caution">
    <text evidence="3">The sequence shown here is derived from an EMBL/GenBank/DDBJ whole genome shotgun (WGS) entry which is preliminary data.</text>
</comment>
<reference evidence="3" key="1">
    <citation type="submission" date="2021-01" db="EMBL/GenBank/DDBJ databases">
        <title>YIM 132084 draft genome.</title>
        <authorList>
            <person name="An D."/>
        </authorList>
    </citation>
    <scope>NUCLEOTIDE SEQUENCE</scope>
    <source>
        <strain evidence="3">YIM 132084</strain>
    </source>
</reference>
<feature type="chain" id="PRO_5039729696" evidence="2">
    <location>
        <begin position="20"/>
        <end position="307"/>
    </location>
</feature>
<sequence length="307" mass="29075">MRLLAGALAALLLTGAAGCGSPGARPDGAGDDLGTAPAVSSATTPTAGAVAGSSRGPVITVPALPGADTPPSGAVPSDVVPSDAVPSDSTAAAPDAPTAGLTPDPASESAGPGTPDAAPTTDGSAPAQAPPASPVAPAPGAPPVDLSACPGCAVLASAAGVQGALGAALITTGGRALLVSVDAGGALRGTINVPYGTAFAADALRCDPAARCIVVGRQGDGRAVLSAFQLTTTGAWRDVSGNDAFPSGTDQGRAVDLGGGELGIAVQDGSADPALWLVFGWSGDRYTVIGCSAELDVAALDPATCRS</sequence>
<dbReference type="RefSeq" id="WP_205260886.1">
    <property type="nucleotide sequence ID" value="NZ_JAERWK010000015.1"/>
</dbReference>
<evidence type="ECO:0000256" key="1">
    <source>
        <dbReference type="SAM" id="MobiDB-lite"/>
    </source>
</evidence>
<feature type="compositionally biased region" description="Low complexity" evidence="1">
    <location>
        <begin position="35"/>
        <end position="54"/>
    </location>
</feature>
<organism evidence="3 4">
    <name type="scientific">Nakamurella leprariae</name>
    <dbReference type="NCBI Taxonomy" id="2803911"/>
    <lineage>
        <taxon>Bacteria</taxon>
        <taxon>Bacillati</taxon>
        <taxon>Actinomycetota</taxon>
        <taxon>Actinomycetes</taxon>
        <taxon>Nakamurellales</taxon>
        <taxon>Nakamurellaceae</taxon>
        <taxon>Nakamurella</taxon>
    </lineage>
</organism>
<feature type="region of interest" description="Disordered" evidence="1">
    <location>
        <begin position="21"/>
        <end position="139"/>
    </location>
</feature>
<dbReference type="Proteomes" id="UP000663792">
    <property type="component" value="Unassembled WGS sequence"/>
</dbReference>
<dbReference type="PROSITE" id="PS51257">
    <property type="entry name" value="PROKAR_LIPOPROTEIN"/>
    <property type="match status" value="1"/>
</dbReference>
<evidence type="ECO:0000313" key="3">
    <source>
        <dbReference type="EMBL" id="MBM9467927.1"/>
    </source>
</evidence>
<evidence type="ECO:0000313" key="4">
    <source>
        <dbReference type="Proteomes" id="UP000663792"/>
    </source>
</evidence>
<accession>A0A938YC67</accession>
<name>A0A938YC67_9ACTN</name>
<keyword evidence="4" id="KW-1185">Reference proteome</keyword>
<dbReference type="EMBL" id="JAERWK010000015">
    <property type="protein sequence ID" value="MBM9467927.1"/>
    <property type="molecule type" value="Genomic_DNA"/>
</dbReference>
<feature type="signal peptide" evidence="2">
    <location>
        <begin position="1"/>
        <end position="19"/>
    </location>
</feature>
<keyword evidence="2" id="KW-0732">Signal</keyword>